<feature type="domain" description="VLRF1" evidence="16">
    <location>
        <begin position="169"/>
        <end position="309"/>
    </location>
</feature>
<keyword evidence="12 14" id="KW-0175">Coiled coil</keyword>
<evidence type="ECO:0000256" key="12">
    <source>
        <dbReference type="ARBA" id="ARBA00023054"/>
    </source>
</evidence>
<evidence type="ECO:0000256" key="3">
    <source>
        <dbReference type="ARBA" id="ARBA00022490"/>
    </source>
</evidence>
<dbReference type="Gene3D" id="1.25.40.20">
    <property type="entry name" value="Ankyrin repeat-containing domain"/>
    <property type="match status" value="1"/>
</dbReference>
<keyword evidence="7 13" id="KW-0255">Endonuclease</keyword>
<keyword evidence="18" id="KW-1185">Reference proteome</keyword>
<evidence type="ECO:0000256" key="2">
    <source>
        <dbReference type="ARBA" id="ARBA00009262"/>
    </source>
</evidence>
<comment type="caution">
    <text evidence="17">The sequence shown here is derived from an EMBL/GenBank/DDBJ whole genome shotgun (WGS) entry which is preliminary data.</text>
</comment>
<dbReference type="OrthoDB" id="429841at2759"/>
<dbReference type="InterPro" id="IPR047139">
    <property type="entry name" value="ANKZ1/VMS1"/>
</dbReference>
<dbReference type="GO" id="GO:0016787">
    <property type="term" value="F:hydrolase activity"/>
    <property type="evidence" value="ECO:0007669"/>
    <property type="project" value="UniProtKB-KW"/>
</dbReference>
<dbReference type="PROSITE" id="PS00028">
    <property type="entry name" value="ZINC_FINGER_C2H2_1"/>
    <property type="match status" value="1"/>
</dbReference>
<feature type="compositionally biased region" description="Acidic residues" evidence="15">
    <location>
        <begin position="28"/>
        <end position="39"/>
    </location>
</feature>
<comment type="domain">
    <text evidence="13">The VLRF1 domain mediates binding to the 60S ribosomal subunit.</text>
</comment>
<evidence type="ECO:0000313" key="17">
    <source>
        <dbReference type="EMBL" id="CAI5446309.1"/>
    </source>
</evidence>
<proteinExistence type="inferred from homology"/>
<keyword evidence="10" id="KW-0862">Zinc</keyword>
<dbReference type="Pfam" id="PF18716">
    <property type="entry name" value="VATC"/>
    <property type="match status" value="1"/>
</dbReference>
<feature type="compositionally biased region" description="Basic and acidic residues" evidence="15">
    <location>
        <begin position="526"/>
        <end position="546"/>
    </location>
</feature>
<sequence>MKYNLKSLEWLEGSIEKLQLQSTSKNQEEEDIQEDAENDESVSLLLEWKMRISTDSDKCTTCECDIDFDDRNAIVEHYKSAWHRTNLRRKNLKISVMNEEEFENYDENDEQLLTSKPSENESEDEEQEIDECLLPSGRSFFVHNKNVFSVSKAILHVDEKNVSFSTFTRPFDCVIILFNGGHFAAGVFENDRLVLHKSFHRYVARAKQGGVQSQYDSSHGNAKSAGAALRRYNEAKMKEEIQQIMRSWKEKLLKTRLIFIRCASYQKAVFFDAEAGILRGDERIRSVPFETKRPNIEEIHATWNRLQWVEEHGELNEFREQMSALNERKKKVQQKFEKKARKQFGDWDEKKEKERKKREEERKTDHVKVRVVEQKIDRWPELNDEWRKQAYNLIRLDDVDGIRKHIQTINEMHREQVMDYLRNARFSPNSSTFLHIVAAKELLNMLKFLLNEISCDPTSKDETGRPPYSLSASKQTKNVFIDFRVENPEKYTWTRTHIPEPAKPVILSVEEELRQSEKKKEKKMKQKENAKIRKEEEKKEEQERIERERWAKLSEREKRAEACERRLAGLPPISRCQQCGLVLAADSPSFQYSHFKFCSTQCVALHRKNNP</sequence>
<evidence type="ECO:0000256" key="4">
    <source>
        <dbReference type="ARBA" id="ARBA00022722"/>
    </source>
</evidence>
<comment type="subcellular location">
    <subcellularLocation>
        <location evidence="1">Cytoplasm</location>
    </subcellularLocation>
</comment>
<evidence type="ECO:0000256" key="14">
    <source>
        <dbReference type="SAM" id="Coils"/>
    </source>
</evidence>
<feature type="region of interest" description="Disordered" evidence="15">
    <location>
        <begin position="20"/>
        <end position="39"/>
    </location>
</feature>
<dbReference type="Pfam" id="PF18826">
    <property type="entry name" value="bVLRF1"/>
    <property type="match status" value="1"/>
</dbReference>
<dbReference type="InterPro" id="IPR041175">
    <property type="entry name" value="VLRF1/Vms1"/>
</dbReference>
<organism evidence="17 18">
    <name type="scientific">Caenorhabditis angaria</name>
    <dbReference type="NCBI Taxonomy" id="860376"/>
    <lineage>
        <taxon>Eukaryota</taxon>
        <taxon>Metazoa</taxon>
        <taxon>Ecdysozoa</taxon>
        <taxon>Nematoda</taxon>
        <taxon>Chromadorea</taxon>
        <taxon>Rhabditida</taxon>
        <taxon>Rhabditina</taxon>
        <taxon>Rhabditomorpha</taxon>
        <taxon>Rhabditoidea</taxon>
        <taxon>Rhabditidae</taxon>
        <taxon>Peloderinae</taxon>
        <taxon>Caenorhabditis</taxon>
    </lineage>
</organism>
<evidence type="ECO:0000256" key="7">
    <source>
        <dbReference type="ARBA" id="ARBA00022759"/>
    </source>
</evidence>
<evidence type="ECO:0000256" key="9">
    <source>
        <dbReference type="ARBA" id="ARBA00022801"/>
    </source>
</evidence>
<evidence type="ECO:0000256" key="8">
    <source>
        <dbReference type="ARBA" id="ARBA00022771"/>
    </source>
</evidence>
<keyword evidence="9 13" id="KW-0378">Hydrolase</keyword>
<dbReference type="Proteomes" id="UP001152747">
    <property type="component" value="Unassembled WGS sequence"/>
</dbReference>
<dbReference type="PROSITE" id="PS52044">
    <property type="entry name" value="VLRF1"/>
    <property type="match status" value="1"/>
</dbReference>
<evidence type="ECO:0000256" key="11">
    <source>
        <dbReference type="ARBA" id="ARBA00023043"/>
    </source>
</evidence>
<keyword evidence="4 13" id="KW-0540">Nuclease</keyword>
<keyword evidence="6" id="KW-0677">Repeat</keyword>
<feature type="region of interest" description="Disordered" evidence="15">
    <location>
        <begin position="103"/>
        <end position="128"/>
    </location>
</feature>
<dbReference type="PANTHER" id="PTHR16036">
    <property type="entry name" value="ANKYRIN REPEAT AND ZINC FINGER DOMAIN-CONTAINING PROTEIN 1"/>
    <property type="match status" value="1"/>
</dbReference>
<dbReference type="GO" id="GO:0036503">
    <property type="term" value="P:ERAD pathway"/>
    <property type="evidence" value="ECO:0007669"/>
    <property type="project" value="TreeGrafter"/>
</dbReference>
<evidence type="ECO:0000259" key="16">
    <source>
        <dbReference type="PROSITE" id="PS52044"/>
    </source>
</evidence>
<evidence type="ECO:0000256" key="10">
    <source>
        <dbReference type="ARBA" id="ARBA00022833"/>
    </source>
</evidence>
<evidence type="ECO:0000313" key="18">
    <source>
        <dbReference type="Proteomes" id="UP001152747"/>
    </source>
</evidence>
<evidence type="ECO:0000256" key="15">
    <source>
        <dbReference type="SAM" id="MobiDB-lite"/>
    </source>
</evidence>
<dbReference type="GO" id="GO:0008270">
    <property type="term" value="F:zinc ion binding"/>
    <property type="evidence" value="ECO:0007669"/>
    <property type="project" value="UniProtKB-KW"/>
</dbReference>
<keyword evidence="3 13" id="KW-0963">Cytoplasm</keyword>
<dbReference type="PANTHER" id="PTHR16036:SF2">
    <property type="entry name" value="TRNA ENDONUCLEASE ANKZF1"/>
    <property type="match status" value="1"/>
</dbReference>
<keyword evidence="5" id="KW-0479">Metal-binding</keyword>
<protein>
    <recommendedName>
        <fullName evidence="16">VLRF1 domain-containing protein</fullName>
    </recommendedName>
</protein>
<name>A0A9P1IIZ0_9PELO</name>
<comment type="similarity">
    <text evidence="2 13">Belongs to the ANKZF1/VMS1 family.</text>
</comment>
<dbReference type="GO" id="GO:0005737">
    <property type="term" value="C:cytoplasm"/>
    <property type="evidence" value="ECO:0007669"/>
    <property type="project" value="UniProtKB-SubCell"/>
</dbReference>
<accession>A0A9P1IIZ0</accession>
<dbReference type="EMBL" id="CANHGI010000003">
    <property type="protein sequence ID" value="CAI5446309.1"/>
    <property type="molecule type" value="Genomic_DNA"/>
</dbReference>
<dbReference type="InterPro" id="IPR041540">
    <property type="entry name" value="VATC"/>
</dbReference>
<dbReference type="AlphaFoldDB" id="A0A9P1IIZ0"/>
<dbReference type="GO" id="GO:0004519">
    <property type="term" value="F:endonuclease activity"/>
    <property type="evidence" value="ECO:0007669"/>
    <property type="project" value="UniProtKB-KW"/>
</dbReference>
<evidence type="ECO:0000256" key="1">
    <source>
        <dbReference type="ARBA" id="ARBA00004496"/>
    </source>
</evidence>
<feature type="coiled-coil region" evidence="14">
    <location>
        <begin position="315"/>
        <end position="342"/>
    </location>
</feature>
<evidence type="ECO:0000256" key="5">
    <source>
        <dbReference type="ARBA" id="ARBA00022723"/>
    </source>
</evidence>
<dbReference type="InterPro" id="IPR036770">
    <property type="entry name" value="Ankyrin_rpt-contain_sf"/>
</dbReference>
<keyword evidence="8" id="KW-0863">Zinc-finger</keyword>
<keyword evidence="11" id="KW-0040">ANK repeat</keyword>
<dbReference type="InterPro" id="IPR013087">
    <property type="entry name" value="Znf_C2H2_type"/>
</dbReference>
<evidence type="ECO:0000256" key="13">
    <source>
        <dbReference type="PROSITE-ProRule" id="PRU01389"/>
    </source>
</evidence>
<feature type="active site" evidence="13">
    <location>
        <position position="212"/>
    </location>
</feature>
<gene>
    <name evidence="17" type="ORF">CAMP_LOCUS8946</name>
</gene>
<evidence type="ECO:0000256" key="6">
    <source>
        <dbReference type="ARBA" id="ARBA00022737"/>
    </source>
</evidence>
<feature type="region of interest" description="Disordered" evidence="15">
    <location>
        <begin position="516"/>
        <end position="546"/>
    </location>
</feature>
<reference evidence="17" key="1">
    <citation type="submission" date="2022-11" db="EMBL/GenBank/DDBJ databases">
        <authorList>
            <person name="Kikuchi T."/>
        </authorList>
    </citation>
    <scope>NUCLEOTIDE SEQUENCE</scope>
    <source>
        <strain evidence="17">PS1010</strain>
    </source>
</reference>